<accession>A0A3B1AGM1</accession>
<evidence type="ECO:0000313" key="8">
    <source>
        <dbReference type="EMBL" id="VAW99142.1"/>
    </source>
</evidence>
<dbReference type="InterPro" id="IPR050684">
    <property type="entry name" value="HTH-Siroheme_Decarb"/>
</dbReference>
<evidence type="ECO:0000256" key="4">
    <source>
        <dbReference type="ARBA" id="ARBA00023471"/>
    </source>
</evidence>
<feature type="domain" description="Siroheme decarboxylase NirL-like HTH" evidence="7">
    <location>
        <begin position="6"/>
        <end position="49"/>
    </location>
</feature>
<name>A0A3B1AGM1_9ZZZZ</name>
<evidence type="ECO:0000256" key="3">
    <source>
        <dbReference type="ARBA" id="ARBA00023457"/>
    </source>
</evidence>
<evidence type="ECO:0000256" key="5">
    <source>
        <dbReference type="ARBA" id="ARBA00048470"/>
    </source>
</evidence>
<dbReference type="Gene3D" id="1.10.10.10">
    <property type="entry name" value="Winged helix-like DNA-binding domain superfamily/Winged helix DNA-binding domain"/>
    <property type="match status" value="1"/>
</dbReference>
<gene>
    <name evidence="8" type="ORF">MNBD_GAMMA23-1470</name>
</gene>
<evidence type="ECO:0000256" key="2">
    <source>
        <dbReference type="ARBA" id="ARBA00023444"/>
    </source>
</evidence>
<dbReference type="GO" id="GO:0016829">
    <property type="term" value="F:lyase activity"/>
    <property type="evidence" value="ECO:0007669"/>
    <property type="project" value="UniProtKB-KW"/>
</dbReference>
<comment type="pathway">
    <text evidence="2">Porphyrin-containing compound metabolism.</text>
</comment>
<reference evidence="8" key="1">
    <citation type="submission" date="2018-06" db="EMBL/GenBank/DDBJ databases">
        <authorList>
            <person name="Zhirakovskaya E."/>
        </authorList>
    </citation>
    <scope>NUCLEOTIDE SEQUENCE</scope>
</reference>
<dbReference type="PANTHER" id="PTHR43413:SF1">
    <property type="entry name" value="SIROHEME DECARBOXYLASE NIRL SUBUNIT"/>
    <property type="match status" value="1"/>
</dbReference>
<comment type="catalytic activity">
    <reaction evidence="5">
        <text>siroheme + 2 H(+) = 12,18-didecarboxysiroheme + 2 CO2</text>
        <dbReference type="Rhea" id="RHEA:19093"/>
        <dbReference type="ChEBI" id="CHEBI:15378"/>
        <dbReference type="ChEBI" id="CHEBI:16526"/>
        <dbReference type="ChEBI" id="CHEBI:60052"/>
        <dbReference type="ChEBI" id="CHEBI:140497"/>
        <dbReference type="EC" id="4.1.1.111"/>
    </reaction>
</comment>
<dbReference type="Pfam" id="PF17805">
    <property type="entry name" value="AsnC_trans_reg2"/>
    <property type="match status" value="1"/>
</dbReference>
<dbReference type="Gene3D" id="3.30.70.3460">
    <property type="match status" value="1"/>
</dbReference>
<organism evidence="8">
    <name type="scientific">hydrothermal vent metagenome</name>
    <dbReference type="NCBI Taxonomy" id="652676"/>
    <lineage>
        <taxon>unclassified sequences</taxon>
        <taxon>metagenomes</taxon>
        <taxon>ecological metagenomes</taxon>
    </lineage>
</organism>
<dbReference type="AlphaFoldDB" id="A0A3B1AGM1"/>
<dbReference type="Pfam" id="PF22451">
    <property type="entry name" value="NirdL-like_HTH"/>
    <property type="match status" value="1"/>
</dbReference>
<feature type="domain" description="Siroheme decarboxylase AsnC-like ligand binding" evidence="6">
    <location>
        <begin position="68"/>
        <end position="140"/>
    </location>
</feature>
<evidence type="ECO:0000259" key="7">
    <source>
        <dbReference type="Pfam" id="PF22451"/>
    </source>
</evidence>
<comment type="similarity">
    <text evidence="3">Belongs to the Ahb/Nir family.</text>
</comment>
<sequence>MIDKQDRDIINVLQAGFPLTETPYADVAAQLDIDEEELLKRLARLLEEKTLTRFGPMYDVQKLGGAFSLVAIQVPEKQFDKVADVVNSYPEVAHNYQRDHDFNMWYVLATETPQQIEQINHDIEQRIGLKVFNMPRLEEYFVGLQLQI</sequence>
<keyword evidence="1" id="KW-0456">Lyase</keyword>
<dbReference type="EMBL" id="UOFT01000076">
    <property type="protein sequence ID" value="VAW99142.1"/>
    <property type="molecule type" value="Genomic_DNA"/>
</dbReference>
<dbReference type="InterPro" id="IPR036388">
    <property type="entry name" value="WH-like_DNA-bd_sf"/>
</dbReference>
<proteinExistence type="inferred from homology"/>
<protein>
    <recommendedName>
        <fullName evidence="4">siroheme decarboxylase</fullName>
        <ecNumber evidence="4">4.1.1.111</ecNumber>
    </recommendedName>
</protein>
<dbReference type="EC" id="4.1.1.111" evidence="4"/>
<dbReference type="PANTHER" id="PTHR43413">
    <property type="entry name" value="TRANSCRIPTIONAL REGULATOR, ASNC FAMILY"/>
    <property type="match status" value="1"/>
</dbReference>
<dbReference type="InterPro" id="IPR040523">
    <property type="entry name" value="AsnC_trans_reg2"/>
</dbReference>
<dbReference type="InterPro" id="IPR053953">
    <property type="entry name" value="NirdL-like_HTH"/>
</dbReference>
<evidence type="ECO:0000259" key="6">
    <source>
        <dbReference type="Pfam" id="PF17805"/>
    </source>
</evidence>
<evidence type="ECO:0000256" key="1">
    <source>
        <dbReference type="ARBA" id="ARBA00023239"/>
    </source>
</evidence>